<evidence type="ECO:0000313" key="2">
    <source>
        <dbReference type="Proteomes" id="UP000194236"/>
    </source>
</evidence>
<dbReference type="EMBL" id="MUJZ01030511">
    <property type="protein sequence ID" value="OTF77872.1"/>
    <property type="molecule type" value="Genomic_DNA"/>
</dbReference>
<gene>
    <name evidence="1" type="ORF">BLA29_004223</name>
</gene>
<evidence type="ECO:0000313" key="1">
    <source>
        <dbReference type="EMBL" id="OTF77872.1"/>
    </source>
</evidence>
<dbReference type="Proteomes" id="UP000194236">
    <property type="component" value="Unassembled WGS sequence"/>
</dbReference>
<accession>A0A1Y3BAJ2</accession>
<organism evidence="1 2">
    <name type="scientific">Euroglyphus maynei</name>
    <name type="common">Mayne's house dust mite</name>
    <dbReference type="NCBI Taxonomy" id="6958"/>
    <lineage>
        <taxon>Eukaryota</taxon>
        <taxon>Metazoa</taxon>
        <taxon>Ecdysozoa</taxon>
        <taxon>Arthropoda</taxon>
        <taxon>Chelicerata</taxon>
        <taxon>Arachnida</taxon>
        <taxon>Acari</taxon>
        <taxon>Acariformes</taxon>
        <taxon>Sarcoptiformes</taxon>
        <taxon>Astigmata</taxon>
        <taxon>Psoroptidia</taxon>
        <taxon>Analgoidea</taxon>
        <taxon>Pyroglyphidae</taxon>
        <taxon>Pyroglyphinae</taxon>
        <taxon>Euroglyphus</taxon>
    </lineage>
</organism>
<comment type="caution">
    <text evidence="1">The sequence shown here is derived from an EMBL/GenBank/DDBJ whole genome shotgun (WGS) entry which is preliminary data.</text>
</comment>
<dbReference type="AlphaFoldDB" id="A0A1Y3BAJ2"/>
<proteinExistence type="predicted"/>
<sequence>MDFWPSGLLTFLLDFYPLGKCAVFGKFSLRTI</sequence>
<protein>
    <submittedName>
        <fullName evidence="1">Uncharacterized protein</fullName>
    </submittedName>
</protein>
<keyword evidence="2" id="KW-1185">Reference proteome</keyword>
<name>A0A1Y3BAJ2_EURMA</name>
<reference evidence="1 2" key="1">
    <citation type="submission" date="2017-03" db="EMBL/GenBank/DDBJ databases">
        <title>Genome Survey of Euroglyphus maynei.</title>
        <authorList>
            <person name="Arlian L.G."/>
            <person name="Morgan M.S."/>
            <person name="Rider S.D."/>
        </authorList>
    </citation>
    <scope>NUCLEOTIDE SEQUENCE [LARGE SCALE GENOMIC DNA]</scope>
    <source>
        <strain evidence="1">Arlian Lab</strain>
        <tissue evidence="1">Whole body</tissue>
    </source>
</reference>